<keyword evidence="1" id="KW-0472">Membrane</keyword>
<name>A0A0M3HH21_ASCLU</name>
<keyword evidence="1" id="KW-0812">Transmembrane</keyword>
<sequence>MMTAYLSSQLAHRYYSFKDIFEDNVYTPSNISVLDGKYFHFFFISVFFFLNYWM</sequence>
<accession>A0A0M3HH21</accession>
<organism evidence="2 3">
    <name type="scientific">Ascaris lumbricoides</name>
    <name type="common">Giant roundworm</name>
    <dbReference type="NCBI Taxonomy" id="6252"/>
    <lineage>
        <taxon>Eukaryota</taxon>
        <taxon>Metazoa</taxon>
        <taxon>Ecdysozoa</taxon>
        <taxon>Nematoda</taxon>
        <taxon>Chromadorea</taxon>
        <taxon>Rhabditida</taxon>
        <taxon>Spirurina</taxon>
        <taxon>Ascaridomorpha</taxon>
        <taxon>Ascaridoidea</taxon>
        <taxon>Ascarididae</taxon>
        <taxon>Ascaris</taxon>
    </lineage>
</organism>
<feature type="transmembrane region" description="Helical" evidence="1">
    <location>
        <begin position="38"/>
        <end position="53"/>
    </location>
</feature>
<proteinExistence type="predicted"/>
<keyword evidence="1" id="KW-1133">Transmembrane helix</keyword>
<evidence type="ECO:0000256" key="1">
    <source>
        <dbReference type="SAM" id="Phobius"/>
    </source>
</evidence>
<evidence type="ECO:0000313" key="3">
    <source>
        <dbReference type="WBParaSite" id="ALUE_0000081601-mRNA-1"/>
    </source>
</evidence>
<keyword evidence="2" id="KW-1185">Reference proteome</keyword>
<dbReference type="AlphaFoldDB" id="A0A0M3HH21"/>
<dbReference type="WBParaSite" id="ALUE_0000081601-mRNA-1">
    <property type="protein sequence ID" value="ALUE_0000081601-mRNA-1"/>
    <property type="gene ID" value="ALUE_0000081601"/>
</dbReference>
<dbReference type="Proteomes" id="UP000036681">
    <property type="component" value="Unplaced"/>
</dbReference>
<protein>
    <submittedName>
        <fullName evidence="3">Uncharacterized protein</fullName>
    </submittedName>
</protein>
<evidence type="ECO:0000313" key="2">
    <source>
        <dbReference type="Proteomes" id="UP000036681"/>
    </source>
</evidence>
<reference evidence="3" key="1">
    <citation type="submission" date="2017-02" db="UniProtKB">
        <authorList>
            <consortium name="WormBaseParasite"/>
        </authorList>
    </citation>
    <scope>IDENTIFICATION</scope>
</reference>